<feature type="domain" description="Carboxylesterase type B" evidence="4">
    <location>
        <begin position="49"/>
        <end position="551"/>
    </location>
</feature>
<keyword evidence="3" id="KW-0732">Signal</keyword>
<keyword evidence="2 3" id="KW-0378">Hydrolase</keyword>
<evidence type="ECO:0000256" key="3">
    <source>
        <dbReference type="RuleBase" id="RU361235"/>
    </source>
</evidence>
<evidence type="ECO:0000259" key="4">
    <source>
        <dbReference type="Pfam" id="PF00135"/>
    </source>
</evidence>
<keyword evidence="6" id="KW-1185">Reference proteome</keyword>
<evidence type="ECO:0000313" key="5">
    <source>
        <dbReference type="EMBL" id="KAK8857257.1"/>
    </source>
</evidence>
<dbReference type="InterPro" id="IPR050309">
    <property type="entry name" value="Type-B_Carboxylest/Lipase"/>
</dbReference>
<dbReference type="PROSITE" id="PS00122">
    <property type="entry name" value="CARBOXYLESTERASE_B_1"/>
    <property type="match status" value="1"/>
</dbReference>
<dbReference type="PROSITE" id="PS00941">
    <property type="entry name" value="CARBOXYLESTERASE_B_2"/>
    <property type="match status" value="1"/>
</dbReference>
<organism evidence="5 6">
    <name type="scientific">Apiospora arundinis</name>
    <dbReference type="NCBI Taxonomy" id="335852"/>
    <lineage>
        <taxon>Eukaryota</taxon>
        <taxon>Fungi</taxon>
        <taxon>Dikarya</taxon>
        <taxon>Ascomycota</taxon>
        <taxon>Pezizomycotina</taxon>
        <taxon>Sordariomycetes</taxon>
        <taxon>Xylariomycetidae</taxon>
        <taxon>Amphisphaeriales</taxon>
        <taxon>Apiosporaceae</taxon>
        <taxon>Apiospora</taxon>
    </lineage>
</organism>
<protein>
    <recommendedName>
        <fullName evidence="3">Carboxylic ester hydrolase</fullName>
        <ecNumber evidence="3">3.1.1.-</ecNumber>
    </recommendedName>
</protein>
<dbReference type="PANTHER" id="PTHR11559">
    <property type="entry name" value="CARBOXYLESTERASE"/>
    <property type="match status" value="1"/>
</dbReference>
<dbReference type="InterPro" id="IPR029058">
    <property type="entry name" value="AB_hydrolase_fold"/>
</dbReference>
<dbReference type="InterPro" id="IPR002018">
    <property type="entry name" value="CarbesteraseB"/>
</dbReference>
<comment type="similarity">
    <text evidence="1 3">Belongs to the type-B carboxylesterase/lipase family.</text>
</comment>
<name>A0ABR2I4C9_9PEZI</name>
<dbReference type="SUPFAM" id="SSF53474">
    <property type="entry name" value="alpha/beta-Hydrolases"/>
    <property type="match status" value="1"/>
</dbReference>
<dbReference type="EC" id="3.1.1.-" evidence="3"/>
<feature type="chain" id="PRO_5044962272" description="Carboxylic ester hydrolase" evidence="3">
    <location>
        <begin position="25"/>
        <end position="606"/>
    </location>
</feature>
<reference evidence="5 6" key="1">
    <citation type="journal article" date="2024" name="IMA Fungus">
        <title>Apiospora arundinis, a panoply of carbohydrate-active enzymes and secondary metabolites.</title>
        <authorList>
            <person name="Sorensen T."/>
            <person name="Petersen C."/>
            <person name="Muurmann A.T."/>
            <person name="Christiansen J.V."/>
            <person name="Brundto M.L."/>
            <person name="Overgaard C.K."/>
            <person name="Boysen A.T."/>
            <person name="Wollenberg R.D."/>
            <person name="Larsen T.O."/>
            <person name="Sorensen J.L."/>
            <person name="Nielsen K.L."/>
            <person name="Sondergaard T.E."/>
        </authorList>
    </citation>
    <scope>NUCLEOTIDE SEQUENCE [LARGE SCALE GENOMIC DNA]</scope>
    <source>
        <strain evidence="5 6">AAU 773</strain>
    </source>
</reference>
<comment type="caution">
    <text evidence="5">The sequence shown here is derived from an EMBL/GenBank/DDBJ whole genome shotgun (WGS) entry which is preliminary data.</text>
</comment>
<dbReference type="InterPro" id="IPR019826">
    <property type="entry name" value="Carboxylesterase_B_AS"/>
</dbReference>
<gene>
    <name evidence="5" type="ORF">PGQ11_013169</name>
</gene>
<dbReference type="InterPro" id="IPR019819">
    <property type="entry name" value="Carboxylesterase_B_CS"/>
</dbReference>
<feature type="signal peptide" evidence="3">
    <location>
        <begin position="1"/>
        <end position="24"/>
    </location>
</feature>
<sequence>MGGSLIRLALAIATAFSTAAPVLAATNRSGPIVDLGYAAYGGYRDAEFDLNVWKGIRYAAPPVAKLRWQAPQPPLCHNSRVISAIDPPPMCPQTGACGVPDVYGFNSGAGNEDCLYLNVYAPPNANKLPVFVWIHGGGNSVFGASLYNPSTLINTNDKGFIVVMVQYRLGAFGYLASPEIKTKGALNAGLLDQRFALEWVNKHISKFGGDENNVTIGGESSGAGSVMYHAIAYGGKESNLFNNVIAASPWTPPAYRFDDDFPMANYDAFAELAGCGTTTSQLGKRSDVFDCLVSADTMALQNASGLVSTTRGYFGSFAFGLVVDDGYIQELPSKQLLSGKVAGKRLLVGNNANEGVPLTNPKVSTMVAYDDFISNTFPNLTVEDKGKLNSIYQINQSAPGNNGSRFDTLGDRGPTALTVSEMATGLQQSVFNIAAESLFDCPAQWLAEAFSCNNNSKQAWKYQYSVTPAYHGADLAAYNFSGGPATPSADFNHAFQKIWGSFIVLGSPVISLADAMAGRSNATAPSADDGDSIHWPAYTFEEPYQMDLNTTGGDTTLLAVTPDLSYYVRNGSGVVNTFRLVNASSWEGGRGARCSFWREVAPRVPF</sequence>
<accession>A0ABR2I4C9</accession>
<dbReference type="EMBL" id="JAPCWZ010000007">
    <property type="protein sequence ID" value="KAK8857257.1"/>
    <property type="molecule type" value="Genomic_DNA"/>
</dbReference>
<dbReference type="Pfam" id="PF00135">
    <property type="entry name" value="COesterase"/>
    <property type="match status" value="1"/>
</dbReference>
<evidence type="ECO:0000256" key="2">
    <source>
        <dbReference type="ARBA" id="ARBA00022801"/>
    </source>
</evidence>
<dbReference type="Proteomes" id="UP001390339">
    <property type="component" value="Unassembled WGS sequence"/>
</dbReference>
<proteinExistence type="inferred from homology"/>
<evidence type="ECO:0000313" key="6">
    <source>
        <dbReference type="Proteomes" id="UP001390339"/>
    </source>
</evidence>
<dbReference type="Gene3D" id="3.40.50.1820">
    <property type="entry name" value="alpha/beta hydrolase"/>
    <property type="match status" value="1"/>
</dbReference>
<evidence type="ECO:0000256" key="1">
    <source>
        <dbReference type="ARBA" id="ARBA00005964"/>
    </source>
</evidence>